<proteinExistence type="predicted"/>
<dbReference type="EMBL" id="QOVL01000016">
    <property type="protein sequence ID" value="RXG27209.1"/>
    <property type="molecule type" value="Genomic_DNA"/>
</dbReference>
<keyword evidence="1" id="KW-1133">Transmembrane helix</keyword>
<evidence type="ECO:0000256" key="1">
    <source>
        <dbReference type="SAM" id="Phobius"/>
    </source>
</evidence>
<reference evidence="2 3" key="1">
    <citation type="submission" date="2018-07" db="EMBL/GenBank/DDBJ databases">
        <title>Leeuwenhoekiella genomics.</title>
        <authorList>
            <person name="Tahon G."/>
            <person name="Willems A."/>
        </authorList>
    </citation>
    <scope>NUCLEOTIDE SEQUENCE [LARGE SCALE GENOMIC DNA]</scope>
    <source>
        <strain evidence="2 3">LMG 1345</strain>
    </source>
</reference>
<dbReference type="RefSeq" id="WP_073100459.1">
    <property type="nucleotide sequence ID" value="NZ_JBALUR010000002.1"/>
</dbReference>
<gene>
    <name evidence="2" type="ORF">DSL99_3001</name>
</gene>
<accession>A0A4Q0PKN0</accession>
<protein>
    <recommendedName>
        <fullName evidence="4">DUF4199 domain-containing protein</fullName>
    </recommendedName>
</protein>
<dbReference type="Proteomes" id="UP000290608">
    <property type="component" value="Unassembled WGS sequence"/>
</dbReference>
<feature type="transmembrane region" description="Helical" evidence="1">
    <location>
        <begin position="12"/>
        <end position="35"/>
    </location>
</feature>
<dbReference type="AlphaFoldDB" id="A0A4Q0PKN0"/>
<dbReference type="STRING" id="1122159.SAMN02745246_03397"/>
<dbReference type="Pfam" id="PF13858">
    <property type="entry name" value="DUF4199"/>
    <property type="match status" value="1"/>
</dbReference>
<sequence>MENTSQPSSKKIMITYGVILAAVSILLSVLSYVMGNVYQPHWSIQLFGFLVLIAVIVYGIIEFKKQNEGYLKLSEGIKIGLGIAAISAVLGVLYFVIFTKVIEPNYFENYIDFQRQTAIETNPSMTTEQIDAGLNMSKPFMNIGFFAGIQLILALFFGFIVSLIASLAMKKDNPYQE</sequence>
<evidence type="ECO:0000313" key="2">
    <source>
        <dbReference type="EMBL" id="RXG27209.1"/>
    </source>
</evidence>
<feature type="transmembrane region" description="Helical" evidence="1">
    <location>
        <begin position="143"/>
        <end position="168"/>
    </location>
</feature>
<keyword evidence="1" id="KW-0812">Transmembrane</keyword>
<comment type="caution">
    <text evidence="2">The sequence shown here is derived from an EMBL/GenBank/DDBJ whole genome shotgun (WGS) entry which is preliminary data.</text>
</comment>
<evidence type="ECO:0008006" key="4">
    <source>
        <dbReference type="Google" id="ProtNLM"/>
    </source>
</evidence>
<keyword evidence="1" id="KW-0472">Membrane</keyword>
<dbReference type="InterPro" id="IPR025250">
    <property type="entry name" value="DUF4199"/>
</dbReference>
<organism evidence="2 3">
    <name type="scientific">Leeuwenhoekiella marinoflava</name>
    <dbReference type="NCBI Taxonomy" id="988"/>
    <lineage>
        <taxon>Bacteria</taxon>
        <taxon>Pseudomonadati</taxon>
        <taxon>Bacteroidota</taxon>
        <taxon>Flavobacteriia</taxon>
        <taxon>Flavobacteriales</taxon>
        <taxon>Flavobacteriaceae</taxon>
        <taxon>Leeuwenhoekiella</taxon>
    </lineage>
</organism>
<evidence type="ECO:0000313" key="3">
    <source>
        <dbReference type="Proteomes" id="UP000290608"/>
    </source>
</evidence>
<feature type="transmembrane region" description="Helical" evidence="1">
    <location>
        <begin position="41"/>
        <end position="61"/>
    </location>
</feature>
<name>A0A4Q0PKN0_9FLAO</name>
<feature type="transmembrane region" description="Helical" evidence="1">
    <location>
        <begin position="81"/>
        <end position="102"/>
    </location>
</feature>